<dbReference type="EMBL" id="JAPXGP010000010">
    <property type="protein sequence ID" value="MCZ6162495.1"/>
    <property type="molecule type" value="Genomic_DNA"/>
</dbReference>
<evidence type="ECO:0000313" key="5">
    <source>
        <dbReference type="EMBL" id="MCZ6162495.1"/>
    </source>
</evidence>
<name>A0A9Q4KQM8_9BACT</name>
<dbReference type="Gene3D" id="2.10.109.10">
    <property type="entry name" value="Umud Fragment, subunit A"/>
    <property type="match status" value="1"/>
</dbReference>
<evidence type="ECO:0000256" key="1">
    <source>
        <dbReference type="ARBA" id="ARBA00009370"/>
    </source>
</evidence>
<evidence type="ECO:0000313" key="6">
    <source>
        <dbReference type="Proteomes" id="UP001075461"/>
    </source>
</evidence>
<keyword evidence="3" id="KW-0472">Membrane</keyword>
<comment type="similarity">
    <text evidence="1 3">Belongs to the peptidase S26 family.</text>
</comment>
<keyword evidence="3" id="KW-0645">Protease</keyword>
<dbReference type="InterPro" id="IPR019533">
    <property type="entry name" value="Peptidase_S26"/>
</dbReference>
<proteinExistence type="inferred from homology"/>
<feature type="domain" description="Peptidase S26" evidence="4">
    <location>
        <begin position="20"/>
        <end position="157"/>
    </location>
</feature>
<dbReference type="PANTHER" id="PTHR43390">
    <property type="entry name" value="SIGNAL PEPTIDASE I"/>
    <property type="match status" value="1"/>
</dbReference>
<dbReference type="Pfam" id="PF10502">
    <property type="entry name" value="Peptidase_S26"/>
    <property type="match status" value="1"/>
</dbReference>
<evidence type="ECO:0000259" key="4">
    <source>
        <dbReference type="Pfam" id="PF10502"/>
    </source>
</evidence>
<reference evidence="5" key="1">
    <citation type="submission" date="2022-12" db="EMBL/GenBank/DDBJ databases">
        <title>Species Delineation and Comparative Genomics within the Campylobacter ureolyticus Complex.</title>
        <authorList>
            <person name="Maki J."/>
            <person name="Howard M."/>
            <person name="Connelly S."/>
            <person name="Hardy D.J."/>
            <person name="Cameron A."/>
        </authorList>
    </citation>
    <scope>NUCLEOTIDE SEQUENCE</scope>
    <source>
        <strain evidence="5">URMC_786</strain>
    </source>
</reference>
<keyword evidence="3" id="KW-1133">Transmembrane helix</keyword>
<evidence type="ECO:0000256" key="2">
    <source>
        <dbReference type="ARBA" id="ARBA00019232"/>
    </source>
</evidence>
<comment type="caution">
    <text evidence="5">The sequence shown here is derived from an EMBL/GenBank/DDBJ whole genome shotgun (WGS) entry which is preliminary data.</text>
</comment>
<dbReference type="PANTHER" id="PTHR43390:SF1">
    <property type="entry name" value="CHLOROPLAST PROCESSING PEPTIDASE"/>
    <property type="match status" value="1"/>
</dbReference>
<dbReference type="GO" id="GO:0004252">
    <property type="term" value="F:serine-type endopeptidase activity"/>
    <property type="evidence" value="ECO:0007669"/>
    <property type="project" value="InterPro"/>
</dbReference>
<organism evidence="5 6">
    <name type="scientific">Campylobacter ureolyticus</name>
    <dbReference type="NCBI Taxonomy" id="827"/>
    <lineage>
        <taxon>Bacteria</taxon>
        <taxon>Pseudomonadati</taxon>
        <taxon>Campylobacterota</taxon>
        <taxon>Epsilonproteobacteria</taxon>
        <taxon>Campylobacterales</taxon>
        <taxon>Campylobacteraceae</taxon>
        <taxon>Campylobacter</taxon>
    </lineage>
</organism>
<sequence>MSKKYNLNILKIFFRYCSNIKYFFIILISFILVGVFIFYTFNLKFNTTASMPLGIYQIQNTTPKKGDLVIFKLSQNNEILLKRVVAANGDFVRVDKNGVFINKILVKNSTIFKFDTKGNPLQNVNINRKLRTNEIFVMGDHKRSFDSRYFGIININDTKIQKVREILTWNNNG</sequence>
<accession>A0A9Q4KQM8</accession>
<keyword evidence="3" id="KW-0812">Transmembrane</keyword>
<comment type="catalytic activity">
    <reaction evidence="3">
        <text>Cleavage of hydrophobic, N-terminal signal or leader sequences from secreted and periplasmic proteins.</text>
        <dbReference type="EC" id="3.4.21.89"/>
    </reaction>
</comment>
<protein>
    <recommendedName>
        <fullName evidence="2 3">Signal peptidase I</fullName>
        <ecNumber evidence="3">3.4.21.89</ecNumber>
    </recommendedName>
</protein>
<dbReference type="InterPro" id="IPR036286">
    <property type="entry name" value="LexA/Signal_pep-like_sf"/>
</dbReference>
<dbReference type="InterPro" id="IPR000223">
    <property type="entry name" value="Pept_S26A_signal_pept_1"/>
</dbReference>
<dbReference type="GO" id="GO:0016020">
    <property type="term" value="C:membrane"/>
    <property type="evidence" value="ECO:0007669"/>
    <property type="project" value="UniProtKB-SubCell"/>
</dbReference>
<gene>
    <name evidence="5" type="primary">lepB</name>
    <name evidence="5" type="ORF">O6B92_09165</name>
</gene>
<evidence type="ECO:0000256" key="3">
    <source>
        <dbReference type="RuleBase" id="RU362042"/>
    </source>
</evidence>
<comment type="subcellular location">
    <subcellularLocation>
        <location evidence="3">Membrane</location>
        <topology evidence="3">Single-pass type II membrane protein</topology>
    </subcellularLocation>
</comment>
<keyword evidence="3 5" id="KW-0378">Hydrolase</keyword>
<dbReference type="SUPFAM" id="SSF51306">
    <property type="entry name" value="LexA/Signal peptidase"/>
    <property type="match status" value="1"/>
</dbReference>
<dbReference type="GO" id="GO:0009003">
    <property type="term" value="F:signal peptidase activity"/>
    <property type="evidence" value="ECO:0007669"/>
    <property type="project" value="UniProtKB-EC"/>
</dbReference>
<dbReference type="EC" id="3.4.21.89" evidence="3"/>
<dbReference type="GO" id="GO:0006465">
    <property type="term" value="P:signal peptide processing"/>
    <property type="evidence" value="ECO:0007669"/>
    <property type="project" value="InterPro"/>
</dbReference>
<dbReference type="RefSeq" id="WP_269480718.1">
    <property type="nucleotide sequence ID" value="NZ_JAPXGI010000008.1"/>
</dbReference>
<feature type="transmembrane region" description="Helical" evidence="3">
    <location>
        <begin position="20"/>
        <end position="41"/>
    </location>
</feature>
<dbReference type="Proteomes" id="UP001075461">
    <property type="component" value="Unassembled WGS sequence"/>
</dbReference>
<dbReference type="AlphaFoldDB" id="A0A9Q4KQM8"/>
<dbReference type="NCBIfam" id="TIGR02227">
    <property type="entry name" value="sigpep_I_bact"/>
    <property type="match status" value="1"/>
</dbReference>